<comment type="cofactor">
    <cofactor evidence="1">
        <name>Zn(2+)</name>
        <dbReference type="ChEBI" id="CHEBI:29105"/>
    </cofactor>
</comment>
<proteinExistence type="predicted"/>
<organism evidence="5 6">
    <name type="scientific">Thermococcus barophilus</name>
    <dbReference type="NCBI Taxonomy" id="55802"/>
    <lineage>
        <taxon>Archaea</taxon>
        <taxon>Methanobacteriati</taxon>
        <taxon>Methanobacteriota</taxon>
        <taxon>Thermococci</taxon>
        <taxon>Thermococcales</taxon>
        <taxon>Thermococcaceae</taxon>
        <taxon>Thermococcus</taxon>
    </lineage>
</organism>
<name>A0A0S1XBE8_THEBA</name>
<dbReference type="InterPro" id="IPR012947">
    <property type="entry name" value="tRNA_SAD"/>
</dbReference>
<evidence type="ECO:0000256" key="3">
    <source>
        <dbReference type="ARBA" id="ARBA00022833"/>
    </source>
</evidence>
<dbReference type="InterPro" id="IPR051335">
    <property type="entry name" value="Alanyl-tRNA_Editing_Enzymes"/>
</dbReference>
<dbReference type="InterPro" id="IPR018163">
    <property type="entry name" value="Thr/Ala-tRNA-synth_IIc_edit"/>
</dbReference>
<evidence type="ECO:0000259" key="4">
    <source>
        <dbReference type="Pfam" id="PF07973"/>
    </source>
</evidence>
<dbReference type="EC" id="6.1.1.7" evidence="5"/>
<sequence length="151" mass="17449">MNELEVRTHTALHVVKGAVVKVLGEKAKWTASVYINGNHGRLTVKFDRKPTQEEIAEIERMANEKVKENVPIHVYELPREEAEKRFGEDMYDLFPIPPEIKTLKVVVIENWNVNACNKQHTKTTGEVGKIKIKKVRFRKSKELLEISFDVL</sequence>
<keyword evidence="3" id="KW-0862">Zinc</keyword>
<dbReference type="Pfam" id="PF07973">
    <property type="entry name" value="tRNA_SAD"/>
    <property type="match status" value="1"/>
</dbReference>
<dbReference type="GO" id="GO:0004813">
    <property type="term" value="F:alanine-tRNA ligase activity"/>
    <property type="evidence" value="ECO:0007669"/>
    <property type="project" value="UniProtKB-EC"/>
</dbReference>
<accession>A0A0S1XBE8</accession>
<keyword evidence="5" id="KW-0436">Ligase</keyword>
<dbReference type="PANTHER" id="PTHR43462">
    <property type="entry name" value="ALANYL-TRNA EDITING PROTEIN"/>
    <property type="match status" value="1"/>
</dbReference>
<dbReference type="Proteomes" id="UP000066042">
    <property type="component" value="Chromosome"/>
</dbReference>
<dbReference type="GeneID" id="26136442"/>
<reference evidence="5 6" key="1">
    <citation type="journal article" date="2016" name="Genome Announc.">
        <title>Complete genome sequence of the hyperthermophilic and piezophilic archaeon Thermococcus barophilus Ch5, capable of growth at the expense of hydrogenogenesis from carbon monoxide and formate.</title>
        <authorList>
            <person name="Oger P."/>
            <person name="Sokolova T.G."/>
            <person name="Kozhevnikova D.A."/>
            <person name="Taranov E.A."/>
            <person name="Vannier P."/>
            <person name="Lee H.S."/>
            <person name="Kwon K.K."/>
            <person name="Kang S.G."/>
            <person name="Lee J.H."/>
            <person name="Bonch-Osmolovskaya E.A."/>
            <person name="Lebedinsky A.V."/>
        </authorList>
    </citation>
    <scope>NUCLEOTIDE SEQUENCE [LARGE SCALE GENOMIC DNA]</scope>
    <source>
        <strain evidence="6">Ch5</strain>
    </source>
</reference>
<gene>
    <name evidence="5" type="ORF">TBCH5v1_1187</name>
</gene>
<dbReference type="GO" id="GO:0005524">
    <property type="term" value="F:ATP binding"/>
    <property type="evidence" value="ECO:0007669"/>
    <property type="project" value="InterPro"/>
</dbReference>
<dbReference type="GO" id="GO:0002161">
    <property type="term" value="F:aminoacyl-tRNA deacylase activity"/>
    <property type="evidence" value="ECO:0007669"/>
    <property type="project" value="UniProtKB-ARBA"/>
</dbReference>
<protein>
    <submittedName>
        <fullName evidence="5">Alanyl-tRNA editing protein</fullName>
        <ecNumber evidence="5">6.1.1.7</ecNumber>
    </submittedName>
</protein>
<evidence type="ECO:0000313" key="5">
    <source>
        <dbReference type="EMBL" id="ALM75114.1"/>
    </source>
</evidence>
<dbReference type="PATRIC" id="fig|55802.8.peg.1168"/>
<dbReference type="STRING" id="55802.TBCH5v1_1187"/>
<evidence type="ECO:0000313" key="6">
    <source>
        <dbReference type="Proteomes" id="UP000066042"/>
    </source>
</evidence>
<keyword evidence="2" id="KW-0479">Metal-binding</keyword>
<dbReference type="GO" id="GO:0043039">
    <property type="term" value="P:tRNA aminoacylation"/>
    <property type="evidence" value="ECO:0007669"/>
    <property type="project" value="InterPro"/>
</dbReference>
<evidence type="ECO:0000256" key="2">
    <source>
        <dbReference type="ARBA" id="ARBA00022723"/>
    </source>
</evidence>
<dbReference type="RefSeq" id="WP_056933837.1">
    <property type="nucleotide sequence ID" value="NZ_CP013050.1"/>
</dbReference>
<dbReference type="AlphaFoldDB" id="A0A0S1XBE8"/>
<dbReference type="EMBL" id="CP013050">
    <property type="protein sequence ID" value="ALM75114.1"/>
    <property type="molecule type" value="Genomic_DNA"/>
</dbReference>
<dbReference type="GO" id="GO:0046872">
    <property type="term" value="F:metal ion binding"/>
    <property type="evidence" value="ECO:0007669"/>
    <property type="project" value="UniProtKB-KW"/>
</dbReference>
<dbReference type="PANTHER" id="PTHR43462:SF1">
    <property type="entry name" value="ALANYL-TRNA EDITING PROTEIN AARSD1"/>
    <property type="match status" value="1"/>
</dbReference>
<feature type="domain" description="Threonyl/alanyl tRNA synthetase SAD" evidence="4">
    <location>
        <begin position="104"/>
        <end position="134"/>
    </location>
</feature>
<evidence type="ECO:0000256" key="1">
    <source>
        <dbReference type="ARBA" id="ARBA00001947"/>
    </source>
</evidence>
<dbReference type="Gene3D" id="3.30.980.10">
    <property type="entry name" value="Threonyl-trna Synthetase, Chain A, domain 2"/>
    <property type="match status" value="2"/>
</dbReference>
<dbReference type="SUPFAM" id="SSF55186">
    <property type="entry name" value="ThrRS/AlaRS common domain"/>
    <property type="match status" value="1"/>
</dbReference>